<dbReference type="EMBL" id="CCEJ010000007">
    <property type="protein sequence ID" value="CDR34245.1"/>
    <property type="molecule type" value="Genomic_DNA"/>
</dbReference>
<dbReference type="OrthoDB" id="948250at2"/>
<dbReference type="Proteomes" id="UP000031552">
    <property type="component" value="Unassembled WGS sequence"/>
</dbReference>
<keyword evidence="2" id="KW-1185">Reference proteome</keyword>
<dbReference type="RefSeq" id="WP_041017802.1">
    <property type="nucleotide sequence ID" value="NZ_CCEJ010000007.1"/>
</dbReference>
<dbReference type="AlphaFoldDB" id="A0A090D227"/>
<name>A0A090D227_9BACT</name>
<evidence type="ECO:0000313" key="2">
    <source>
        <dbReference type="Proteomes" id="UP000031552"/>
    </source>
</evidence>
<evidence type="ECO:0000313" key="1">
    <source>
        <dbReference type="EMBL" id="CDR34245.1"/>
    </source>
</evidence>
<comment type="caution">
    <text evidence="1">The sequence shown here is derived from an EMBL/GenBank/DDBJ whole genome shotgun (WGS) entry which is preliminary data.</text>
</comment>
<sequence length="82" mass="9106">MNLITRHAKVEDAPIIGEAERKIAEVPGFFFSEPSELRDENVVNTITAFSFKKKKAAVYLIAESEGKSLTALHSCNGLLKRK</sequence>
<reference evidence="1" key="1">
    <citation type="submission" date="2013-12" db="EMBL/GenBank/DDBJ databases">
        <authorList>
            <person name="Linke B."/>
        </authorList>
    </citation>
    <scope>NUCLEOTIDE SEQUENCE [LARGE SCALE GENOMIC DNA]</scope>
    <source>
        <strain evidence="1">CRIB-18</strain>
    </source>
</reference>
<evidence type="ECO:0008006" key="3">
    <source>
        <dbReference type="Google" id="ProtNLM"/>
    </source>
</evidence>
<organism evidence="1 2">
    <name type="scientific">Candidatus Criblamydia sequanensis CRIB-18</name>
    <dbReference type="NCBI Taxonomy" id="1437425"/>
    <lineage>
        <taxon>Bacteria</taxon>
        <taxon>Pseudomonadati</taxon>
        <taxon>Chlamydiota</taxon>
        <taxon>Chlamydiia</taxon>
        <taxon>Parachlamydiales</taxon>
        <taxon>Candidatus Criblamydiaceae</taxon>
        <taxon>Candidatus Criblamydia</taxon>
    </lineage>
</organism>
<accession>A0A090D227</accession>
<proteinExistence type="predicted"/>
<gene>
    <name evidence="1" type="ORF">CSEC_1426</name>
</gene>
<protein>
    <recommendedName>
        <fullName evidence="3">Acetyltransferase, GNAT family</fullName>
    </recommendedName>
</protein>
<reference evidence="1" key="2">
    <citation type="submission" date="2014-09" db="EMBL/GenBank/DDBJ databases">
        <title>Criblamydia sequanensis harbors a mega-plasmid encoding arsenite resistance.</title>
        <authorList>
            <person name="Bertelli C."/>
            <person name="Goesmann A."/>
            <person name="Greub G."/>
        </authorList>
    </citation>
    <scope>NUCLEOTIDE SEQUENCE [LARGE SCALE GENOMIC DNA]</scope>
    <source>
        <strain evidence="1">CRIB-18</strain>
    </source>
</reference>